<dbReference type="EMBL" id="CM042009">
    <property type="protein sequence ID" value="KAI3790896.1"/>
    <property type="molecule type" value="Genomic_DNA"/>
</dbReference>
<name>A0ACB9H5V6_CICIN</name>
<proteinExistence type="predicted"/>
<gene>
    <name evidence="1" type="ORF">L2E82_04310</name>
</gene>
<organism evidence="1 2">
    <name type="scientific">Cichorium intybus</name>
    <name type="common">Chicory</name>
    <dbReference type="NCBI Taxonomy" id="13427"/>
    <lineage>
        <taxon>Eukaryota</taxon>
        <taxon>Viridiplantae</taxon>
        <taxon>Streptophyta</taxon>
        <taxon>Embryophyta</taxon>
        <taxon>Tracheophyta</taxon>
        <taxon>Spermatophyta</taxon>
        <taxon>Magnoliopsida</taxon>
        <taxon>eudicotyledons</taxon>
        <taxon>Gunneridae</taxon>
        <taxon>Pentapetalae</taxon>
        <taxon>asterids</taxon>
        <taxon>campanulids</taxon>
        <taxon>Asterales</taxon>
        <taxon>Asteraceae</taxon>
        <taxon>Cichorioideae</taxon>
        <taxon>Cichorieae</taxon>
        <taxon>Cichoriinae</taxon>
        <taxon>Cichorium</taxon>
    </lineage>
</organism>
<comment type="caution">
    <text evidence="1">The sequence shown here is derived from an EMBL/GenBank/DDBJ whole genome shotgun (WGS) entry which is preliminary data.</text>
</comment>
<reference evidence="1 2" key="2">
    <citation type="journal article" date="2022" name="Mol. Ecol. Resour.">
        <title>The genomes of chicory, endive, great burdock and yacon provide insights into Asteraceae paleo-polyploidization history and plant inulin production.</title>
        <authorList>
            <person name="Fan W."/>
            <person name="Wang S."/>
            <person name="Wang H."/>
            <person name="Wang A."/>
            <person name="Jiang F."/>
            <person name="Liu H."/>
            <person name="Zhao H."/>
            <person name="Xu D."/>
            <person name="Zhang Y."/>
        </authorList>
    </citation>
    <scope>NUCLEOTIDE SEQUENCE [LARGE SCALE GENOMIC DNA]</scope>
    <source>
        <strain evidence="2">cv. Punajuju</strain>
        <tissue evidence="1">Leaves</tissue>
    </source>
</reference>
<keyword evidence="2" id="KW-1185">Reference proteome</keyword>
<sequence>MRRNKNLNQLLENNDSKQLRSSAQAQGAVRPGSGRGAPRRSAPDSWRSAPPSRGRQGTSDSLTFVRLVRFSSNLDHRLVMVWDEMVVVHAKARNNRDINAANIEISRESMIDKNGAATAGSSREPYLIVKKLLIDGAATCGYDVPMRPCWLCLRCGLRAMILLQVSMILIGDKIESVTLKWDS</sequence>
<evidence type="ECO:0000313" key="1">
    <source>
        <dbReference type="EMBL" id="KAI3790896.1"/>
    </source>
</evidence>
<dbReference type="Proteomes" id="UP001055811">
    <property type="component" value="Linkage Group LG01"/>
</dbReference>
<accession>A0ACB9H5V6</accession>
<evidence type="ECO:0000313" key="2">
    <source>
        <dbReference type="Proteomes" id="UP001055811"/>
    </source>
</evidence>
<reference evidence="2" key="1">
    <citation type="journal article" date="2022" name="Mol. Ecol. Resour.">
        <title>The genomes of chicory, endive, great burdock and yacon provide insights into Asteraceae palaeo-polyploidization history and plant inulin production.</title>
        <authorList>
            <person name="Fan W."/>
            <person name="Wang S."/>
            <person name="Wang H."/>
            <person name="Wang A."/>
            <person name="Jiang F."/>
            <person name="Liu H."/>
            <person name="Zhao H."/>
            <person name="Xu D."/>
            <person name="Zhang Y."/>
        </authorList>
    </citation>
    <scope>NUCLEOTIDE SEQUENCE [LARGE SCALE GENOMIC DNA]</scope>
    <source>
        <strain evidence="2">cv. Punajuju</strain>
    </source>
</reference>
<protein>
    <submittedName>
        <fullName evidence="1">Uncharacterized protein</fullName>
    </submittedName>
</protein>